<feature type="region of interest" description="Disordered" evidence="1">
    <location>
        <begin position="762"/>
        <end position="828"/>
    </location>
</feature>
<feature type="compositionally biased region" description="Pro residues" evidence="1">
    <location>
        <begin position="247"/>
        <end position="262"/>
    </location>
</feature>
<evidence type="ECO:0000256" key="1">
    <source>
        <dbReference type="SAM" id="MobiDB-lite"/>
    </source>
</evidence>
<name>A0A9Q9AKC2_9PEZI</name>
<dbReference type="Proteomes" id="UP001056384">
    <property type="component" value="Chromosome 1"/>
</dbReference>
<accession>A0A9Q9AKC2</accession>
<feature type="region of interest" description="Disordered" evidence="1">
    <location>
        <begin position="109"/>
        <end position="133"/>
    </location>
</feature>
<sequence length="828" mass="91634">MARSSTTGTTKRVGRKRISESPTADTIDVKPRASTRKVRAASTRSTRMSIDSDTVAKRNRSASQLSGQQSSLLEQDVLMPDAPLHDASIDDDEAVEEYDFSNDPEYVAEAEEDDQNDDTRSVISLSSEPSIGEGASYPVDRRPWLKFSESTRKDWETMYSNVTPYAINGDWSRTEAYQREKDHEMLRYLDDFPLPTWVIPTQQASNAYFQLMERMKWRNYGIPIYGRDRVPALSPDTAPPHQAFHAAPPPSRNMRGPPPGPGPSQHMQPSHYHTHPQGLPQHMIQNVHHQPMPPQHVPAHLANQQVPSHVPSQQYMGPVPHPNRGQFPPGLLPSQPYAQPIPVQNGAPPPGFGRPVGPPQSIPYGVPLGTYVGHPVPSPYGPPMPVPGQASGPPPPKPPKKQREKKETPVTGTPPPPAPTPPYAVRTKPAEMQNKPKRQPRASNSKNGKRPVRRQAEAEEFPWTRQMNFPEEKERAKWDDTIYDPATLNAMANVRAHNIPLMDTIDARLQEMQRLARIAKKAGSSGQDKTKTDPSADAEAKPKEKKKRGQNKNDAGDHSGGYSWANSASEKLGRKMGFALPEDAIDAGMADRLDDVSMAQLNICWNPGKKGVTEGLQQAIFSVRDSVVTRKQLDNTPILTRRAAECIVDFCPELLWRGLLLRVCSEGGYGNKDVRDRFCFNGCYCDKATITKRISAALGQKQVVPKSKGYQAGELEWYDENVKDFTCYIEYFGRRTGHRNLLKIQMQSDKRLAAHKKRIEQAGSELASPGEGPSSKGRKPGAGGGHTSEDMEGEDTESDGEGEESEENDDDAVSAQDSDILDAMSDSD</sequence>
<dbReference type="OrthoDB" id="3943769at2759"/>
<feature type="compositionally biased region" description="Basic and acidic residues" evidence="1">
    <location>
        <begin position="528"/>
        <end position="542"/>
    </location>
</feature>
<dbReference type="AlphaFoldDB" id="A0A9Q9AKC2"/>
<proteinExistence type="predicted"/>
<feature type="region of interest" description="Disordered" evidence="1">
    <location>
        <begin position="1"/>
        <end position="73"/>
    </location>
</feature>
<feature type="compositionally biased region" description="Pro residues" evidence="1">
    <location>
        <begin position="379"/>
        <end position="397"/>
    </location>
</feature>
<feature type="compositionally biased region" description="Pro residues" evidence="1">
    <location>
        <begin position="347"/>
        <end position="361"/>
    </location>
</feature>
<feature type="compositionally biased region" description="Acidic residues" evidence="1">
    <location>
        <begin position="790"/>
        <end position="812"/>
    </location>
</feature>
<feature type="compositionally biased region" description="Low complexity" evidence="1">
    <location>
        <begin position="1"/>
        <end position="11"/>
    </location>
</feature>
<reference evidence="2" key="1">
    <citation type="submission" date="2022-06" db="EMBL/GenBank/DDBJ databases">
        <title>Complete genome sequences of two strains of the flax pathogen Septoria linicola.</title>
        <authorList>
            <person name="Lapalu N."/>
            <person name="Simon A."/>
            <person name="Demenou B."/>
            <person name="Paumier D."/>
            <person name="Guillot M.-P."/>
            <person name="Gout L."/>
            <person name="Valade R."/>
        </authorList>
    </citation>
    <scope>NUCLEOTIDE SEQUENCE</scope>
    <source>
        <strain evidence="2">SE15195</strain>
    </source>
</reference>
<feature type="region of interest" description="Disordered" evidence="1">
    <location>
        <begin position="231"/>
        <end position="278"/>
    </location>
</feature>
<evidence type="ECO:0000313" key="3">
    <source>
        <dbReference type="Proteomes" id="UP001056384"/>
    </source>
</evidence>
<dbReference type="EMBL" id="CP099418">
    <property type="protein sequence ID" value="USW47526.1"/>
    <property type="molecule type" value="Genomic_DNA"/>
</dbReference>
<keyword evidence="3" id="KW-1185">Reference proteome</keyword>
<feature type="compositionally biased region" description="Polar residues" evidence="1">
    <location>
        <begin position="42"/>
        <end position="52"/>
    </location>
</feature>
<gene>
    <name evidence="2" type="ORF">Slin15195_G008450</name>
</gene>
<feature type="compositionally biased region" description="Pro residues" evidence="1">
    <location>
        <begin position="412"/>
        <end position="422"/>
    </location>
</feature>
<organism evidence="2 3">
    <name type="scientific">Septoria linicola</name>
    <dbReference type="NCBI Taxonomy" id="215465"/>
    <lineage>
        <taxon>Eukaryota</taxon>
        <taxon>Fungi</taxon>
        <taxon>Dikarya</taxon>
        <taxon>Ascomycota</taxon>
        <taxon>Pezizomycotina</taxon>
        <taxon>Dothideomycetes</taxon>
        <taxon>Dothideomycetidae</taxon>
        <taxon>Mycosphaerellales</taxon>
        <taxon>Mycosphaerellaceae</taxon>
        <taxon>Septoria</taxon>
    </lineage>
</organism>
<protein>
    <submittedName>
        <fullName evidence="2">Uncharacterized protein</fullName>
    </submittedName>
</protein>
<feature type="region of interest" description="Disordered" evidence="1">
    <location>
        <begin position="518"/>
        <end position="566"/>
    </location>
</feature>
<feature type="region of interest" description="Disordered" evidence="1">
    <location>
        <begin position="317"/>
        <end position="361"/>
    </location>
</feature>
<feature type="compositionally biased region" description="Low complexity" evidence="1">
    <location>
        <begin position="61"/>
        <end position="73"/>
    </location>
</feature>
<evidence type="ECO:0000313" key="2">
    <source>
        <dbReference type="EMBL" id="USW47526.1"/>
    </source>
</evidence>
<feature type="region of interest" description="Disordered" evidence="1">
    <location>
        <begin position="379"/>
        <end position="474"/>
    </location>
</feature>